<sequence>MMTVATTYGPTMPTYNGRPDFALAEALSKVPAQMQDKTRKTAKDFEAMFLNTMFSQMTSGLKGEGPFGDTVGTGVWRSMLTEQHSQMVAKAGGVGIATDVYRSLILQQAARS</sequence>
<dbReference type="Pfam" id="PF10135">
    <property type="entry name" value="Rod-binding"/>
    <property type="match status" value="1"/>
</dbReference>
<dbReference type="PhylomeDB" id="Q6N2Y7"/>
<organism evidence="2">
    <name type="scientific">Rhodopseudomonas palustris (strain ATCC BAA-98 / CGA009)</name>
    <dbReference type="NCBI Taxonomy" id="258594"/>
    <lineage>
        <taxon>Bacteria</taxon>
        <taxon>Pseudomonadati</taxon>
        <taxon>Pseudomonadota</taxon>
        <taxon>Alphaproteobacteria</taxon>
        <taxon>Hyphomicrobiales</taxon>
        <taxon>Nitrobacteraceae</taxon>
        <taxon>Rhodopseudomonas</taxon>
    </lineage>
</organism>
<dbReference type="InterPro" id="IPR019301">
    <property type="entry name" value="Flagellar_prot_FlgJ_N"/>
</dbReference>
<evidence type="ECO:0000313" key="2">
    <source>
        <dbReference type="EMBL" id="CAE29351.1"/>
    </source>
</evidence>
<name>Q6N2Y7_RHOPA</name>
<dbReference type="AlphaFoldDB" id="Q6N2Y7"/>
<feature type="domain" description="Flagellar protein FlgJ N-terminal" evidence="1">
    <location>
        <begin position="56"/>
        <end position="102"/>
    </location>
</feature>
<dbReference type="EMBL" id="BX572605">
    <property type="protein sequence ID" value="CAE29351.1"/>
    <property type="molecule type" value="Genomic_DNA"/>
</dbReference>
<dbReference type="STRING" id="258594.RPA3910"/>
<dbReference type="NCBIfam" id="NF009431">
    <property type="entry name" value="PRK12790.1"/>
    <property type="match status" value="1"/>
</dbReference>
<protein>
    <recommendedName>
        <fullName evidence="1">Flagellar protein FlgJ N-terminal domain-containing protein</fullName>
    </recommendedName>
</protein>
<proteinExistence type="predicted"/>
<accession>Q6N2Y7</accession>
<gene>
    <name evidence="2" type="ordered locus">RPA3910</name>
</gene>
<evidence type="ECO:0000259" key="1">
    <source>
        <dbReference type="Pfam" id="PF10135"/>
    </source>
</evidence>
<reference evidence="2" key="1">
    <citation type="journal article" date="2004" name="Nat. Biotechnol.">
        <title>Complete genome sequence of the metabolically versatile photosynthetic bacterium Rhodopseudomonas palustris.</title>
        <authorList>
            <person name="Larimer F.W."/>
            <person name="Chain P."/>
            <person name="Hauser L."/>
            <person name="Lamerdin J."/>
            <person name="Malfatti S."/>
            <person name="Do L."/>
            <person name="Land M.L."/>
            <person name="Pelletier D.A."/>
            <person name="Beatty J.T."/>
            <person name="Lang A.S."/>
            <person name="Tabita F.R."/>
            <person name="Gibson J.L."/>
            <person name="Hanson T.E."/>
            <person name="Bobst C."/>
            <person name="Torres J.L."/>
            <person name="Peres C."/>
            <person name="Harrison F.H."/>
            <person name="Gibson J."/>
            <person name="Harwood C.S."/>
        </authorList>
    </citation>
    <scope>NUCLEOTIDE SEQUENCE [LARGE SCALE GENOMIC DNA]</scope>
    <source>
        <strain evidence="2">CGA009</strain>
    </source>
</reference>
<dbReference type="eggNOG" id="COG3951">
    <property type="taxonomic scope" value="Bacteria"/>
</dbReference>
<dbReference type="HOGENOM" id="CLU_155700_2_0_5"/>